<keyword evidence="1" id="KW-0812">Transmembrane</keyword>
<protein>
    <submittedName>
        <fullName evidence="2">Uncharacterized protein</fullName>
    </submittedName>
</protein>
<organism evidence="2 3">
    <name type="scientific">Crateriforma conspicua</name>
    <dbReference type="NCBI Taxonomy" id="2527996"/>
    <lineage>
        <taxon>Bacteria</taxon>
        <taxon>Pseudomonadati</taxon>
        <taxon>Planctomycetota</taxon>
        <taxon>Planctomycetia</taxon>
        <taxon>Planctomycetales</taxon>
        <taxon>Planctomycetaceae</taxon>
        <taxon>Crateriforma</taxon>
    </lineage>
</organism>
<feature type="transmembrane region" description="Helical" evidence="1">
    <location>
        <begin position="27"/>
        <end position="47"/>
    </location>
</feature>
<sequence>MDVIFAALSLLFPPLLAVAMRSKGRAILYGTFSVWALMVAGAQYNLATDPEYNSFAAGISILVGWLPGSMYSALCVSIVAIVSAILRRDTDERHER</sequence>
<dbReference type="EMBL" id="SJPZ01000002">
    <property type="protein sequence ID" value="TWU63467.1"/>
    <property type="molecule type" value="Genomic_DNA"/>
</dbReference>
<evidence type="ECO:0000313" key="3">
    <source>
        <dbReference type="Proteomes" id="UP000316476"/>
    </source>
</evidence>
<evidence type="ECO:0000313" key="2">
    <source>
        <dbReference type="EMBL" id="TWU63467.1"/>
    </source>
</evidence>
<reference evidence="2 3" key="1">
    <citation type="submission" date="2019-02" db="EMBL/GenBank/DDBJ databases">
        <title>Deep-cultivation of Planctomycetes and their phenomic and genomic characterization uncovers novel biology.</title>
        <authorList>
            <person name="Wiegand S."/>
            <person name="Jogler M."/>
            <person name="Boedeker C."/>
            <person name="Pinto D."/>
            <person name="Vollmers J."/>
            <person name="Rivas-Marin E."/>
            <person name="Kohn T."/>
            <person name="Peeters S.H."/>
            <person name="Heuer A."/>
            <person name="Rast P."/>
            <person name="Oberbeckmann S."/>
            <person name="Bunk B."/>
            <person name="Jeske O."/>
            <person name="Meyerdierks A."/>
            <person name="Storesund J.E."/>
            <person name="Kallscheuer N."/>
            <person name="Luecker S."/>
            <person name="Lage O.M."/>
            <person name="Pohl T."/>
            <person name="Merkel B.J."/>
            <person name="Hornburger P."/>
            <person name="Mueller R.-W."/>
            <person name="Bruemmer F."/>
            <person name="Labrenz M."/>
            <person name="Spormann A.M."/>
            <person name="Op Den Camp H."/>
            <person name="Overmann J."/>
            <person name="Amann R."/>
            <person name="Jetten M.S.M."/>
            <person name="Mascher T."/>
            <person name="Medema M.H."/>
            <person name="Devos D.P."/>
            <person name="Kaster A.-K."/>
            <person name="Ovreas L."/>
            <person name="Rohde M."/>
            <person name="Galperin M.Y."/>
            <person name="Jogler C."/>
        </authorList>
    </citation>
    <scope>NUCLEOTIDE SEQUENCE [LARGE SCALE GENOMIC DNA]</scope>
    <source>
        <strain evidence="2 3">V7</strain>
    </source>
</reference>
<gene>
    <name evidence="2" type="ORF">V7x_52070</name>
</gene>
<dbReference type="Proteomes" id="UP000316476">
    <property type="component" value="Unassembled WGS sequence"/>
</dbReference>
<keyword evidence="1" id="KW-0472">Membrane</keyword>
<comment type="caution">
    <text evidence="2">The sequence shown here is derived from an EMBL/GenBank/DDBJ whole genome shotgun (WGS) entry which is preliminary data.</text>
</comment>
<name>A0A5C6FNB1_9PLAN</name>
<keyword evidence="1" id="KW-1133">Transmembrane helix</keyword>
<feature type="transmembrane region" description="Helical" evidence="1">
    <location>
        <begin position="59"/>
        <end position="86"/>
    </location>
</feature>
<proteinExistence type="predicted"/>
<dbReference type="AlphaFoldDB" id="A0A5C6FNB1"/>
<accession>A0A5C6FNB1</accession>
<evidence type="ECO:0000256" key="1">
    <source>
        <dbReference type="SAM" id="Phobius"/>
    </source>
</evidence>